<reference evidence="2" key="2">
    <citation type="submission" date="2015-07" db="EMBL/GenBank/DDBJ databases">
        <title>Plasmids, circular viruses and viroids from rat gut.</title>
        <authorList>
            <person name="Jorgensen T.J."/>
            <person name="Hansen M.A."/>
            <person name="Xu Z."/>
            <person name="Tabak M.A."/>
            <person name="Sorensen S.J."/>
            <person name="Hansen L.H."/>
        </authorList>
    </citation>
    <scope>NUCLEOTIDE SEQUENCE</scope>
    <source>
        <plasmid evidence="2">pRGRH0527</plasmid>
    </source>
</reference>
<accession>A0A0H5PZM9</accession>
<dbReference type="AlphaFoldDB" id="A0A0H5PZM9"/>
<dbReference type="EMBL" id="LN853163">
    <property type="protein sequence ID" value="CRY95181.1"/>
    <property type="molecule type" value="Genomic_DNA"/>
</dbReference>
<proteinExistence type="predicted"/>
<keyword evidence="2" id="KW-0614">Plasmid</keyword>
<organism evidence="2">
    <name type="scientific">uncultured prokaryote</name>
    <dbReference type="NCBI Taxonomy" id="198431"/>
    <lineage>
        <taxon>unclassified sequences</taxon>
        <taxon>environmental samples</taxon>
    </lineage>
</organism>
<evidence type="ECO:0000256" key="1">
    <source>
        <dbReference type="SAM" id="MobiDB-lite"/>
    </source>
</evidence>
<protein>
    <submittedName>
        <fullName evidence="2">Uncharacterized protein</fullName>
    </submittedName>
</protein>
<sequence>MTYDFRPDGLHIVARWPVLARITARHTDAPVLTTRDMASLYLHAPTGDWWMIGEGEKAFADGAIEAMAAMPVSPSKHCLPKPLDTHNLPQPKHPLPPCDPDGTGW</sequence>
<feature type="region of interest" description="Disordered" evidence="1">
    <location>
        <begin position="78"/>
        <end position="105"/>
    </location>
</feature>
<reference evidence="2" key="1">
    <citation type="submission" date="2015-06" db="EMBL/GenBank/DDBJ databases">
        <authorList>
            <person name="Joergensen T."/>
        </authorList>
    </citation>
    <scope>NUCLEOTIDE SEQUENCE</scope>
    <source>
        <plasmid evidence="2">pRGRH0527</plasmid>
    </source>
</reference>
<evidence type="ECO:0000313" key="2">
    <source>
        <dbReference type="EMBL" id="CRY95181.1"/>
    </source>
</evidence>
<geneLocation type="plasmid" evidence="2">
    <name>pRGRH0527</name>
</geneLocation>
<name>A0A0H5PZM9_9ZZZZ</name>